<comment type="cofactor">
    <cofactor evidence="1 9">
        <name>heme</name>
        <dbReference type="ChEBI" id="CHEBI:30413"/>
    </cofactor>
</comment>
<evidence type="ECO:0000256" key="6">
    <source>
        <dbReference type="ARBA" id="ARBA00022989"/>
    </source>
</evidence>
<comment type="similarity">
    <text evidence="3 10">Belongs to the cytochrome P450 family.</text>
</comment>
<dbReference type="PRINTS" id="PR00463">
    <property type="entry name" value="EP450I"/>
</dbReference>
<protein>
    <recommendedName>
        <fullName evidence="13">Beta-amyrin 28-oxidase-like</fullName>
    </recommendedName>
</protein>
<evidence type="ECO:0000256" key="1">
    <source>
        <dbReference type="ARBA" id="ARBA00001971"/>
    </source>
</evidence>
<proteinExistence type="inferred from homology"/>
<dbReference type="PANTHER" id="PTHR24286">
    <property type="entry name" value="CYTOCHROME P450 26"/>
    <property type="match status" value="1"/>
</dbReference>
<evidence type="ECO:0000256" key="10">
    <source>
        <dbReference type="RuleBase" id="RU000461"/>
    </source>
</evidence>
<dbReference type="FunFam" id="1.10.630.10:FF:000022">
    <property type="entry name" value="Taxadiene 5-alpha hydroxylase"/>
    <property type="match status" value="1"/>
</dbReference>
<evidence type="ECO:0000256" key="7">
    <source>
        <dbReference type="ARBA" id="ARBA00023002"/>
    </source>
</evidence>
<keyword evidence="5 9" id="KW-0479">Metal-binding</keyword>
<evidence type="ECO:0000256" key="8">
    <source>
        <dbReference type="ARBA" id="ARBA00023004"/>
    </source>
</evidence>
<dbReference type="PROSITE" id="PS00086">
    <property type="entry name" value="CYTOCHROME_P450"/>
    <property type="match status" value="1"/>
</dbReference>
<evidence type="ECO:0000256" key="11">
    <source>
        <dbReference type="SAM" id="Phobius"/>
    </source>
</evidence>
<dbReference type="GO" id="GO:0016020">
    <property type="term" value="C:membrane"/>
    <property type="evidence" value="ECO:0007669"/>
    <property type="project" value="UniProtKB-SubCell"/>
</dbReference>
<keyword evidence="6 11" id="KW-1133">Transmembrane helix</keyword>
<dbReference type="PRINTS" id="PR00385">
    <property type="entry name" value="P450"/>
</dbReference>
<dbReference type="EMBL" id="RCHU01000333">
    <property type="protein sequence ID" value="TKS06976.1"/>
    <property type="molecule type" value="Genomic_DNA"/>
</dbReference>
<dbReference type="CDD" id="cd11043">
    <property type="entry name" value="CYP90-like"/>
    <property type="match status" value="1"/>
</dbReference>
<dbReference type="GO" id="GO:0020037">
    <property type="term" value="F:heme binding"/>
    <property type="evidence" value="ECO:0007669"/>
    <property type="project" value="InterPro"/>
</dbReference>
<dbReference type="GO" id="GO:0016125">
    <property type="term" value="P:sterol metabolic process"/>
    <property type="evidence" value="ECO:0007669"/>
    <property type="project" value="TreeGrafter"/>
</dbReference>
<accession>A0A4V6AA63</accession>
<evidence type="ECO:0000256" key="4">
    <source>
        <dbReference type="ARBA" id="ARBA00022692"/>
    </source>
</evidence>
<dbReference type="AlphaFoldDB" id="A0A4V6AA63"/>
<dbReference type="InterPro" id="IPR002401">
    <property type="entry name" value="Cyt_P450_E_grp-I"/>
</dbReference>
<dbReference type="InterPro" id="IPR001128">
    <property type="entry name" value="Cyt_P450"/>
</dbReference>
<comment type="caution">
    <text evidence="12">The sequence shown here is derived from an EMBL/GenBank/DDBJ whole genome shotgun (WGS) entry which is preliminary data.</text>
</comment>
<gene>
    <name evidence="12" type="ORF">D5086_0000116850</name>
</gene>
<evidence type="ECO:0008006" key="13">
    <source>
        <dbReference type="Google" id="ProtNLM"/>
    </source>
</evidence>
<keyword evidence="10" id="KW-0503">Monooxygenase</keyword>
<name>A0A4V6AA63_POPAL</name>
<keyword evidence="11" id="KW-0472">Membrane</keyword>
<feature type="binding site" description="axial binding residue" evidence="9">
    <location>
        <position position="424"/>
    </location>
    <ligand>
        <name>heme</name>
        <dbReference type="ChEBI" id="CHEBI:30413"/>
    </ligand>
    <ligandPart>
        <name>Fe</name>
        <dbReference type="ChEBI" id="CHEBI:18248"/>
    </ligandPart>
</feature>
<dbReference type="STRING" id="43335.A0A4V6AA63"/>
<dbReference type="GO" id="GO:0004497">
    <property type="term" value="F:monooxygenase activity"/>
    <property type="evidence" value="ECO:0007669"/>
    <property type="project" value="UniProtKB-KW"/>
</dbReference>
<evidence type="ECO:0000313" key="12">
    <source>
        <dbReference type="EMBL" id="TKS06976.1"/>
    </source>
</evidence>
<comment type="subcellular location">
    <subcellularLocation>
        <location evidence="2">Membrane</location>
        <topology evidence="2">Single-pass membrane protein</topology>
    </subcellularLocation>
</comment>
<dbReference type="GO" id="GO:0005506">
    <property type="term" value="F:iron ion binding"/>
    <property type="evidence" value="ECO:0007669"/>
    <property type="project" value="InterPro"/>
</dbReference>
<sequence length="478" mass="54500">MVLTFLHLAILGLSLVFIIFFHRRSKLSGFRLPPGNKGWPIIGETLEFAMNHRRGCPEKFVIDRMCKFSPEVFKTSLFGEKLVVFCGASGNKLLFSSHSKYVTSWWPPSMAKVWYFPENQENTVEVCNKMRSVLPEFLKPDALQDYIPVMDSMAKEQLETDWSPHKQVQVFSLSKKYTFASACKVFMNLIDPEQLTRLSNPFTHIVAGLISIPIKIPGTAFSRAVEGGRIVREELLAVIRQRKRELLENKGLKSIDLLTRLLLASFENGETNDEKQIANKIIGLLVASHDTMSTALTCILNYLAEYPQVYEDVLHEQVEIAKSKTPGELLNWDDVKKMKYSWCVACEAMRLSPPVPGTFREAITDFTYAGFTIPKGWKTFWTTYSTNRNPDYFPDPEKFDPSRFEGRGPAPYSFVPFGGGPRMCPGKEYARLATLVFMHNVVTKFKWRKVNPDEKIIYNPTPTPENGLLIHLEIINST</sequence>
<dbReference type="InterPro" id="IPR036396">
    <property type="entry name" value="Cyt_P450_sf"/>
</dbReference>
<evidence type="ECO:0000256" key="5">
    <source>
        <dbReference type="ARBA" id="ARBA00022723"/>
    </source>
</evidence>
<dbReference type="Pfam" id="PF00067">
    <property type="entry name" value="p450"/>
    <property type="match status" value="1"/>
</dbReference>
<keyword evidence="7 10" id="KW-0560">Oxidoreductase</keyword>
<dbReference type="Gene3D" id="1.10.630.10">
    <property type="entry name" value="Cytochrome P450"/>
    <property type="match status" value="1"/>
</dbReference>
<dbReference type="InterPro" id="IPR017972">
    <property type="entry name" value="Cyt_P450_CS"/>
</dbReference>
<dbReference type="PANTHER" id="PTHR24286:SF53">
    <property type="entry name" value="BETA-AMYRIN 28-OXIDASE-LIKE"/>
    <property type="match status" value="1"/>
</dbReference>
<dbReference type="SUPFAM" id="SSF48264">
    <property type="entry name" value="Cytochrome P450"/>
    <property type="match status" value="1"/>
</dbReference>
<dbReference type="GO" id="GO:0016705">
    <property type="term" value="F:oxidoreductase activity, acting on paired donors, with incorporation or reduction of molecular oxygen"/>
    <property type="evidence" value="ECO:0007669"/>
    <property type="project" value="InterPro"/>
</dbReference>
<evidence type="ECO:0000256" key="9">
    <source>
        <dbReference type="PIRSR" id="PIRSR602401-1"/>
    </source>
</evidence>
<reference evidence="12" key="1">
    <citation type="submission" date="2018-10" db="EMBL/GenBank/DDBJ databases">
        <title>Population genomic analysis revealed the cold adaptation of white poplar.</title>
        <authorList>
            <person name="Liu Y.-J."/>
        </authorList>
    </citation>
    <scope>NUCLEOTIDE SEQUENCE [LARGE SCALE GENOMIC DNA]</scope>
    <source>
        <strain evidence="12">PAL-ZL1</strain>
    </source>
</reference>
<keyword evidence="8 9" id="KW-0408">Iron</keyword>
<keyword evidence="9 10" id="KW-0349">Heme</keyword>
<organism evidence="12">
    <name type="scientific">Populus alba</name>
    <name type="common">White poplar</name>
    <dbReference type="NCBI Taxonomy" id="43335"/>
    <lineage>
        <taxon>Eukaryota</taxon>
        <taxon>Viridiplantae</taxon>
        <taxon>Streptophyta</taxon>
        <taxon>Embryophyta</taxon>
        <taxon>Tracheophyta</taxon>
        <taxon>Spermatophyta</taxon>
        <taxon>Magnoliopsida</taxon>
        <taxon>eudicotyledons</taxon>
        <taxon>Gunneridae</taxon>
        <taxon>Pentapetalae</taxon>
        <taxon>rosids</taxon>
        <taxon>fabids</taxon>
        <taxon>Malpighiales</taxon>
        <taxon>Salicaceae</taxon>
        <taxon>Saliceae</taxon>
        <taxon>Populus</taxon>
    </lineage>
</organism>
<keyword evidence="4 11" id="KW-0812">Transmembrane</keyword>
<evidence type="ECO:0000256" key="2">
    <source>
        <dbReference type="ARBA" id="ARBA00004167"/>
    </source>
</evidence>
<evidence type="ECO:0000256" key="3">
    <source>
        <dbReference type="ARBA" id="ARBA00010617"/>
    </source>
</evidence>
<feature type="transmembrane region" description="Helical" evidence="11">
    <location>
        <begin position="6"/>
        <end position="22"/>
    </location>
</feature>